<proteinExistence type="inferred from homology"/>
<name>A0A517ZH62_9PLAN</name>
<evidence type="ECO:0000256" key="1">
    <source>
        <dbReference type="HAMAP-Rule" id="MF_00652"/>
    </source>
</evidence>
<organism evidence="2 3">
    <name type="scientific">Symmachiella dynata</name>
    <dbReference type="NCBI Taxonomy" id="2527995"/>
    <lineage>
        <taxon>Bacteria</taxon>
        <taxon>Pseudomonadati</taxon>
        <taxon>Planctomycetota</taxon>
        <taxon>Planctomycetia</taxon>
        <taxon>Planctomycetales</taxon>
        <taxon>Planctomycetaceae</taxon>
        <taxon>Symmachiella</taxon>
    </lineage>
</organism>
<protein>
    <recommendedName>
        <fullName evidence="1">UPF0246 protein Mal52_02770</fullName>
    </recommendedName>
</protein>
<dbReference type="GO" id="GO:0033194">
    <property type="term" value="P:response to hydroperoxide"/>
    <property type="evidence" value="ECO:0007669"/>
    <property type="project" value="TreeGrafter"/>
</dbReference>
<dbReference type="PANTHER" id="PTHR30283:SF4">
    <property type="entry name" value="PEROXIDE STRESS RESISTANCE PROTEIN YAAA"/>
    <property type="match status" value="1"/>
</dbReference>
<dbReference type="EMBL" id="CP036276">
    <property type="protein sequence ID" value="QDU41823.1"/>
    <property type="molecule type" value="Genomic_DNA"/>
</dbReference>
<dbReference type="GO" id="GO:0005829">
    <property type="term" value="C:cytosol"/>
    <property type="evidence" value="ECO:0007669"/>
    <property type="project" value="TreeGrafter"/>
</dbReference>
<keyword evidence="3" id="KW-1185">Reference proteome</keyword>
<evidence type="ECO:0000313" key="2">
    <source>
        <dbReference type="EMBL" id="QDU41823.1"/>
    </source>
</evidence>
<dbReference type="HAMAP" id="MF_00652">
    <property type="entry name" value="UPF0246"/>
    <property type="match status" value="1"/>
</dbReference>
<accession>A0A517ZH62</accession>
<dbReference type="PANTHER" id="PTHR30283">
    <property type="entry name" value="PEROXIDE STRESS RESPONSE PROTEIN YAAA"/>
    <property type="match status" value="1"/>
</dbReference>
<dbReference type="Pfam" id="PF03883">
    <property type="entry name" value="H2O2_YaaD"/>
    <property type="match status" value="1"/>
</dbReference>
<comment type="similarity">
    <text evidence="1">Belongs to the UPF0246 family.</text>
</comment>
<sequence>MLILLSPAKTLDLSPQQQTQTYTEPLFPDDAQQLIKKLRGMSMKALGELMGISSDLARLNRDRYAEWSLPFTPENAKQAVLAFDGEVYTGLAASSFRAADLKFAQSHLRILSGLYGVLRPLDLMQAYRLEMGTRLATRRGKDLYEFWGDRISQSINADLAQQKHRVLVNLASQEYFKAVRPRQVDGRTVAVVFREIKGGKSRTIATFAKQARGRMAAWIIRNRIVDPADLNQFAEADYQYVASESTADEIVFSRPQPPPPGKAKRSA</sequence>
<dbReference type="KEGG" id="sdyn:Mal52_02770"/>
<dbReference type="Proteomes" id="UP000319383">
    <property type="component" value="Chromosome"/>
</dbReference>
<dbReference type="NCBIfam" id="NF002542">
    <property type="entry name" value="PRK02101.1-3"/>
    <property type="match status" value="1"/>
</dbReference>
<dbReference type="AlphaFoldDB" id="A0A517ZH62"/>
<dbReference type="RefSeq" id="WP_145373815.1">
    <property type="nucleotide sequence ID" value="NZ_CP036276.1"/>
</dbReference>
<reference evidence="2 3" key="1">
    <citation type="submission" date="2019-02" db="EMBL/GenBank/DDBJ databases">
        <title>Deep-cultivation of Planctomycetes and their phenomic and genomic characterization uncovers novel biology.</title>
        <authorList>
            <person name="Wiegand S."/>
            <person name="Jogler M."/>
            <person name="Boedeker C."/>
            <person name="Pinto D."/>
            <person name="Vollmers J."/>
            <person name="Rivas-Marin E."/>
            <person name="Kohn T."/>
            <person name="Peeters S.H."/>
            <person name="Heuer A."/>
            <person name="Rast P."/>
            <person name="Oberbeckmann S."/>
            <person name="Bunk B."/>
            <person name="Jeske O."/>
            <person name="Meyerdierks A."/>
            <person name="Storesund J.E."/>
            <person name="Kallscheuer N."/>
            <person name="Luecker S."/>
            <person name="Lage O.M."/>
            <person name="Pohl T."/>
            <person name="Merkel B.J."/>
            <person name="Hornburger P."/>
            <person name="Mueller R.-W."/>
            <person name="Bruemmer F."/>
            <person name="Labrenz M."/>
            <person name="Spormann A.M."/>
            <person name="Op den Camp H."/>
            <person name="Overmann J."/>
            <person name="Amann R."/>
            <person name="Jetten M.S.M."/>
            <person name="Mascher T."/>
            <person name="Medema M.H."/>
            <person name="Devos D.P."/>
            <person name="Kaster A.-K."/>
            <person name="Ovreas L."/>
            <person name="Rohde M."/>
            <person name="Galperin M.Y."/>
            <person name="Jogler C."/>
        </authorList>
    </citation>
    <scope>NUCLEOTIDE SEQUENCE [LARGE SCALE GENOMIC DNA]</scope>
    <source>
        <strain evidence="2 3">Mal52</strain>
    </source>
</reference>
<dbReference type="InterPro" id="IPR005583">
    <property type="entry name" value="YaaA"/>
</dbReference>
<evidence type="ECO:0000313" key="3">
    <source>
        <dbReference type="Proteomes" id="UP000319383"/>
    </source>
</evidence>
<gene>
    <name evidence="2" type="ORF">Mal52_02770</name>
</gene>